<dbReference type="Proteomes" id="UP000295711">
    <property type="component" value="Unassembled WGS sequence"/>
</dbReference>
<evidence type="ECO:0000313" key="2">
    <source>
        <dbReference type="EMBL" id="TCO82549.1"/>
    </source>
</evidence>
<evidence type="ECO:0000313" key="3">
    <source>
        <dbReference type="Proteomes" id="UP000295711"/>
    </source>
</evidence>
<gene>
    <name evidence="2" type="ORF">EV212_11615</name>
</gene>
<protein>
    <submittedName>
        <fullName evidence="2">Integral membrane protein (TIGR01906 family)</fullName>
    </submittedName>
</protein>
<reference evidence="2 3" key="1">
    <citation type="submission" date="2019-03" db="EMBL/GenBank/DDBJ databases">
        <title>Genomic Encyclopedia of Type Strains, Phase IV (KMG-IV): sequencing the most valuable type-strain genomes for metagenomic binning, comparative biology and taxonomic classification.</title>
        <authorList>
            <person name="Goeker M."/>
        </authorList>
    </citation>
    <scope>NUCLEOTIDE SEQUENCE [LARGE SCALE GENOMIC DNA]</scope>
    <source>
        <strain evidence="2 3">DSM 28559</strain>
    </source>
</reference>
<proteinExistence type="predicted"/>
<dbReference type="AlphaFoldDB" id="A0A4R2LAR2"/>
<keyword evidence="3" id="KW-1185">Reference proteome</keyword>
<keyword evidence="1" id="KW-0812">Transmembrane</keyword>
<comment type="caution">
    <text evidence="2">The sequence shown here is derived from an EMBL/GenBank/DDBJ whole genome shotgun (WGS) entry which is preliminary data.</text>
</comment>
<feature type="transmembrane region" description="Helical" evidence="1">
    <location>
        <begin position="91"/>
        <end position="112"/>
    </location>
</feature>
<organism evidence="2 3">
    <name type="scientific">Frisingicoccus caecimuris</name>
    <dbReference type="NCBI Taxonomy" id="1796636"/>
    <lineage>
        <taxon>Bacteria</taxon>
        <taxon>Bacillati</taxon>
        <taxon>Bacillota</taxon>
        <taxon>Clostridia</taxon>
        <taxon>Lachnospirales</taxon>
        <taxon>Lachnospiraceae</taxon>
        <taxon>Frisingicoccus</taxon>
    </lineage>
</organism>
<feature type="transmembrane region" description="Helical" evidence="1">
    <location>
        <begin position="124"/>
        <end position="144"/>
    </location>
</feature>
<feature type="transmembrane region" description="Helical" evidence="1">
    <location>
        <begin position="178"/>
        <end position="201"/>
    </location>
</feature>
<keyword evidence="1" id="KW-0472">Membrane</keyword>
<sequence>MKIKQIFTAIALTLCILSAAVVFTLNFRPLYYMDIHYFNLPEKTGYPEEEIRENYDSLIDYNSVFYQGSLEFPTLTMSEEGRIHFVEVKRIFVFIQAVLLPLSLIGSILGILNQKKQKPVYLRLTSVLTLALPAVLGALIAMNWDQFFILFHKLFFNNDYWIFDADTDPIILLLPDGFFMHCALMILALTTIASILCLVIYRKLSRRPEIYSDRHQ</sequence>
<evidence type="ECO:0000256" key="1">
    <source>
        <dbReference type="SAM" id="Phobius"/>
    </source>
</evidence>
<dbReference type="EMBL" id="SLXA01000016">
    <property type="protein sequence ID" value="TCO82549.1"/>
    <property type="molecule type" value="Genomic_DNA"/>
</dbReference>
<dbReference type="NCBIfam" id="TIGR01906">
    <property type="entry name" value="integ_TIGR01906"/>
    <property type="match status" value="1"/>
</dbReference>
<dbReference type="Pfam" id="PF07314">
    <property type="entry name" value="Lit"/>
    <property type="match status" value="1"/>
</dbReference>
<name>A0A4R2LAR2_9FIRM</name>
<dbReference type="InterPro" id="IPR010178">
    <property type="entry name" value="Lit"/>
</dbReference>
<keyword evidence="1" id="KW-1133">Transmembrane helix</keyword>
<dbReference type="RefSeq" id="WP_243115555.1">
    <property type="nucleotide sequence ID" value="NZ_JANKAQ010000016.1"/>
</dbReference>
<accession>A0A4R2LAR2</accession>